<evidence type="ECO:0000259" key="3">
    <source>
        <dbReference type="PROSITE" id="PS50103"/>
    </source>
</evidence>
<organism evidence="4 5">
    <name type="scientific">Madurella mycetomatis</name>
    <dbReference type="NCBI Taxonomy" id="100816"/>
    <lineage>
        <taxon>Eukaryota</taxon>
        <taxon>Fungi</taxon>
        <taxon>Dikarya</taxon>
        <taxon>Ascomycota</taxon>
        <taxon>Pezizomycotina</taxon>
        <taxon>Sordariomycetes</taxon>
        <taxon>Sordariomycetidae</taxon>
        <taxon>Sordariales</taxon>
        <taxon>Sordariales incertae sedis</taxon>
        <taxon>Madurella</taxon>
    </lineage>
</organism>
<feature type="region of interest" description="Disordered" evidence="2">
    <location>
        <begin position="800"/>
        <end position="881"/>
    </location>
</feature>
<sequence>MDVFWDSNPGGPPRESQPRECILSGELLALSPLGEHASAVTRASSLYSVLHRGPVARDEGRAATEPRAFENIAPATANSSSPSTPPPLDIHISGVDTDASSLLSLSASPSRSQRSPSDSSLPSHLVPEVVNYTEGTQHSTDRFGGSACISGFEFANNMENMNPDKPLSSPSANRPIGHAFDSATTNSSSGDESRQHYRHGQIGAFNSFQRFVPGSRPIISDNWRSKLGSDTSTSEASPLGTASNNADTANDLADSSPAAPPVSRTSSHSSPYSHTRTQSRPSVLCTPSRSPLRAPANLDIAGLSHAAVGADPSPTATEGAFTGRGCSVAAAAAQLSVGAAGYSPPDTGSGTSGSNTSPMGQNNDQTNINGNRKEGGNSNNGADGIVEQLSHLSINTNTDTNAGVSAAQTNPLNILADAATITINLRLTRNTLGYCFVRPNGERTRLVPVDMLPVALQGVPASETDATMVERLVELPIPQGVDVDGRSSNTQRLVSAAGGGSNANTPQLQLTANHKPPLSPFPPFSPHVPNSAAAPTSNPPKRMKIYCDKWVHEGVCAFTQQGCKFKHEMPLDTATQHALGLFHGLPAWYKKQQGELARMHATTATTTISSSGGGDGAHQRGVSVSAIGGGGSGQYDRWGVGHGPFVGGSAARAGGGMGVGDAYGNGGGGGNGNRDGGSSGLPQPRQRPQLLQSWRSGLVVKDDEEEEQARLGVRRGMGPGGQGSDGACMARELVPFRFGVGAVRNERALSDGFAPVAAEVGAGRFGSEGAGTGRYGNGIRSVCRSPGPAVWEHPSTRLSQHHAQHQQQASVPGFGTRTFSGFPPSQFGPIAPPRLRQIQHHLNPGANLGNTGVMTPTTQRASEGEEGMRAPGSNRAGGLGN</sequence>
<feature type="region of interest" description="Disordered" evidence="2">
    <location>
        <begin position="492"/>
        <end position="538"/>
    </location>
</feature>
<feature type="compositionally biased region" description="Polar residues" evidence="2">
    <location>
        <begin position="361"/>
        <end position="381"/>
    </location>
</feature>
<dbReference type="VEuPathDB" id="FungiDB:MMYC01_202963"/>
<feature type="compositionally biased region" description="Polar residues" evidence="2">
    <location>
        <begin position="278"/>
        <end position="289"/>
    </location>
</feature>
<feature type="region of interest" description="Disordered" evidence="2">
    <location>
        <begin position="222"/>
        <end position="290"/>
    </location>
</feature>
<keyword evidence="1" id="KW-0863">Zinc-finger</keyword>
<reference evidence="4 5" key="1">
    <citation type="journal article" date="2016" name="Genome Announc.">
        <title>Genome Sequence of Madurella mycetomatis mm55, Isolated from a Human Mycetoma Case in Sudan.</title>
        <authorList>
            <person name="Smit S."/>
            <person name="Derks M.F."/>
            <person name="Bervoets S."/>
            <person name="Fahal A."/>
            <person name="van Leeuwen W."/>
            <person name="van Belkum A."/>
            <person name="van de Sande W.W."/>
        </authorList>
    </citation>
    <scope>NUCLEOTIDE SEQUENCE [LARGE SCALE GENOMIC DNA]</scope>
    <source>
        <strain evidence="5">mm55</strain>
    </source>
</reference>
<proteinExistence type="predicted"/>
<feature type="compositionally biased region" description="Gly residues" evidence="2">
    <location>
        <begin position="664"/>
        <end position="679"/>
    </location>
</feature>
<dbReference type="OrthoDB" id="5355510at2759"/>
<dbReference type="AlphaFoldDB" id="A0A175WFW3"/>
<dbReference type="EMBL" id="LCTW02000027">
    <property type="protein sequence ID" value="KXX81804.1"/>
    <property type="molecule type" value="Genomic_DNA"/>
</dbReference>
<dbReference type="PROSITE" id="PS50103">
    <property type="entry name" value="ZF_C3H1"/>
    <property type="match status" value="1"/>
</dbReference>
<feature type="region of interest" description="Disordered" evidence="2">
    <location>
        <begin position="160"/>
        <end position="196"/>
    </location>
</feature>
<accession>A0A175WFW3</accession>
<feature type="region of interest" description="Disordered" evidence="2">
    <location>
        <begin position="664"/>
        <end position="696"/>
    </location>
</feature>
<name>A0A175WFW3_9PEZI</name>
<feature type="compositionally biased region" description="Low complexity" evidence="2">
    <location>
        <begin position="98"/>
        <end position="123"/>
    </location>
</feature>
<keyword evidence="5" id="KW-1185">Reference proteome</keyword>
<evidence type="ECO:0000256" key="1">
    <source>
        <dbReference type="PROSITE-ProRule" id="PRU00723"/>
    </source>
</evidence>
<feature type="compositionally biased region" description="Low complexity" evidence="2">
    <location>
        <begin position="529"/>
        <end position="538"/>
    </location>
</feature>
<feature type="compositionally biased region" description="Low complexity" evidence="2">
    <location>
        <begin position="680"/>
        <end position="696"/>
    </location>
</feature>
<feature type="compositionally biased region" description="Low complexity" evidence="2">
    <location>
        <begin position="261"/>
        <end position="276"/>
    </location>
</feature>
<feature type="zinc finger region" description="C3H1-type" evidence="1">
    <location>
        <begin position="541"/>
        <end position="570"/>
    </location>
</feature>
<gene>
    <name evidence="4" type="ORF">MMYC01_202963</name>
</gene>
<evidence type="ECO:0000256" key="2">
    <source>
        <dbReference type="SAM" id="MobiDB-lite"/>
    </source>
</evidence>
<feature type="compositionally biased region" description="Polar residues" evidence="2">
    <location>
        <begin position="502"/>
        <end position="512"/>
    </location>
</feature>
<keyword evidence="1" id="KW-0479">Metal-binding</keyword>
<dbReference type="STRING" id="100816.A0A175WFW3"/>
<evidence type="ECO:0000313" key="4">
    <source>
        <dbReference type="EMBL" id="KXX81804.1"/>
    </source>
</evidence>
<feature type="domain" description="C3H1-type" evidence="3">
    <location>
        <begin position="541"/>
        <end position="570"/>
    </location>
</feature>
<dbReference type="InterPro" id="IPR000571">
    <property type="entry name" value="Znf_CCCH"/>
</dbReference>
<feature type="region of interest" description="Disordered" evidence="2">
    <location>
        <begin position="341"/>
        <end position="383"/>
    </location>
</feature>
<comment type="caution">
    <text evidence="4">The sequence shown here is derived from an EMBL/GenBank/DDBJ whole genome shotgun (WGS) entry which is preliminary data.</text>
</comment>
<feature type="compositionally biased region" description="Polar residues" evidence="2">
    <location>
        <begin position="228"/>
        <end position="248"/>
    </location>
</feature>
<feature type="compositionally biased region" description="Polar residues" evidence="2">
    <location>
        <begin position="848"/>
        <end position="861"/>
    </location>
</feature>
<feature type="compositionally biased region" description="Pro residues" evidence="2">
    <location>
        <begin position="517"/>
        <end position="526"/>
    </location>
</feature>
<dbReference type="GO" id="GO:0008270">
    <property type="term" value="F:zinc ion binding"/>
    <property type="evidence" value="ECO:0007669"/>
    <property type="project" value="UniProtKB-KW"/>
</dbReference>
<keyword evidence="1" id="KW-0862">Zinc</keyword>
<dbReference type="Proteomes" id="UP000078237">
    <property type="component" value="Unassembled WGS sequence"/>
</dbReference>
<evidence type="ECO:0000313" key="5">
    <source>
        <dbReference type="Proteomes" id="UP000078237"/>
    </source>
</evidence>
<feature type="compositionally biased region" description="Low complexity" evidence="2">
    <location>
        <begin position="73"/>
        <end position="82"/>
    </location>
</feature>
<feature type="compositionally biased region" description="Low complexity" evidence="2">
    <location>
        <begin position="341"/>
        <end position="360"/>
    </location>
</feature>
<protein>
    <recommendedName>
        <fullName evidence="3">C3H1-type domain-containing protein</fullName>
    </recommendedName>
</protein>
<feature type="region of interest" description="Disordered" evidence="2">
    <location>
        <begin position="72"/>
        <end position="124"/>
    </location>
</feature>